<feature type="non-terminal residue" evidence="3">
    <location>
        <position position="334"/>
    </location>
</feature>
<reference evidence="3 4" key="1">
    <citation type="submission" date="2015-07" db="EMBL/GenBank/DDBJ databases">
        <title>Emmonsia species relationships and genome sequence.</title>
        <authorList>
            <person name="Cuomo C.A."/>
            <person name="Schwartz I.S."/>
            <person name="Kenyon C."/>
            <person name="de Hoog G.S."/>
            <person name="Govender N.P."/>
            <person name="Botha A."/>
            <person name="Moreno L."/>
            <person name="de Vries M."/>
            <person name="Munoz J.F."/>
            <person name="Stielow J.B."/>
        </authorList>
    </citation>
    <scope>NUCLEOTIDE SEQUENCE [LARGE SCALE GENOMIC DNA]</scope>
    <source>
        <strain evidence="3 4">CBS 136260</strain>
    </source>
</reference>
<dbReference type="InterPro" id="IPR024535">
    <property type="entry name" value="RHGA/B-epi-like_pectate_lyase"/>
</dbReference>
<sequence length="334" mass="36807">MVDNQYNFFKVAPDKGEQNGPVWLESGSFENYMSTSGSSAKRNHTSISRPGNLKTVPGSSSNATTTASDYWLPKLAPLGMQPLAATGYKFYRDVVEYGADNTGKKDATEAINAAIEDGNRCGLECGNTFAQGAIIYFPPGTYKICRPVIQLYYTQFIGDAIDPPTIKGCDTFQGIALFDTDPYIPNGNGQNWYINQNQFFRQIRNFIFDLTEMPLTTDDHDQPLVPTGIHWQVSQACSLQNLVFNMPEATDSDKTTHVGIFMENGSGGFVSDLTFNGGNIGWRAGSQQYTAMNIKFNNCLTAVQMVWDWGFNWQRIEVDGGAIAFNISGRGGDT</sequence>
<dbReference type="InterPro" id="IPR012334">
    <property type="entry name" value="Pectin_lyas_fold"/>
</dbReference>
<protein>
    <recommendedName>
        <fullName evidence="2">Rhamnogalacturonase A/B/Epimerase-like pectate lyase domain-containing protein</fullName>
    </recommendedName>
</protein>
<dbReference type="PANTHER" id="PTHR33928">
    <property type="entry name" value="POLYGALACTURONASE QRT3"/>
    <property type="match status" value="1"/>
</dbReference>
<feature type="compositionally biased region" description="Polar residues" evidence="1">
    <location>
        <begin position="35"/>
        <end position="49"/>
    </location>
</feature>
<evidence type="ECO:0000313" key="4">
    <source>
        <dbReference type="Proteomes" id="UP000091918"/>
    </source>
</evidence>
<organism evidence="3 4">
    <name type="scientific">Emergomyces africanus</name>
    <dbReference type="NCBI Taxonomy" id="1955775"/>
    <lineage>
        <taxon>Eukaryota</taxon>
        <taxon>Fungi</taxon>
        <taxon>Dikarya</taxon>
        <taxon>Ascomycota</taxon>
        <taxon>Pezizomycotina</taxon>
        <taxon>Eurotiomycetes</taxon>
        <taxon>Eurotiomycetidae</taxon>
        <taxon>Onygenales</taxon>
        <taxon>Ajellomycetaceae</taxon>
        <taxon>Emergomyces</taxon>
    </lineage>
</organism>
<dbReference type="SUPFAM" id="SSF51126">
    <property type="entry name" value="Pectin lyase-like"/>
    <property type="match status" value="1"/>
</dbReference>
<accession>A0A1B7NLD0</accession>
<dbReference type="InterPro" id="IPR011050">
    <property type="entry name" value="Pectin_lyase_fold/virulence"/>
</dbReference>
<feature type="region of interest" description="Disordered" evidence="1">
    <location>
        <begin position="35"/>
        <end position="61"/>
    </location>
</feature>
<dbReference type="OrthoDB" id="4186592at2759"/>
<dbReference type="STRING" id="1658172.A0A1B7NLD0"/>
<dbReference type="GO" id="GO:0004650">
    <property type="term" value="F:polygalacturonase activity"/>
    <property type="evidence" value="ECO:0007669"/>
    <property type="project" value="InterPro"/>
</dbReference>
<evidence type="ECO:0000256" key="1">
    <source>
        <dbReference type="SAM" id="MobiDB-lite"/>
    </source>
</evidence>
<keyword evidence="4" id="KW-1185">Reference proteome</keyword>
<dbReference type="AlphaFoldDB" id="A0A1B7NLD0"/>
<name>A0A1B7NLD0_9EURO</name>
<dbReference type="EMBL" id="LGUA01002282">
    <property type="protein sequence ID" value="OAX77614.1"/>
    <property type="molecule type" value="Genomic_DNA"/>
</dbReference>
<evidence type="ECO:0000259" key="2">
    <source>
        <dbReference type="Pfam" id="PF12708"/>
    </source>
</evidence>
<dbReference type="PANTHER" id="PTHR33928:SF2">
    <property type="entry name" value="PECTATE LYASE SUPERFAMILY PROTEIN DOMAIN-CONTAINING PROTEIN-RELATED"/>
    <property type="match status" value="1"/>
</dbReference>
<feature type="domain" description="Rhamnogalacturonase A/B/Epimerase-like pectate lyase" evidence="2">
    <location>
        <begin position="91"/>
        <end position="320"/>
    </location>
</feature>
<comment type="caution">
    <text evidence="3">The sequence shown here is derived from an EMBL/GenBank/DDBJ whole genome shotgun (WGS) entry which is preliminary data.</text>
</comment>
<dbReference type="Pfam" id="PF12708">
    <property type="entry name" value="Pect-lyase_RHGA_epim"/>
    <property type="match status" value="1"/>
</dbReference>
<dbReference type="InterPro" id="IPR039279">
    <property type="entry name" value="QRT3-like"/>
</dbReference>
<dbReference type="Proteomes" id="UP000091918">
    <property type="component" value="Unassembled WGS sequence"/>
</dbReference>
<gene>
    <name evidence="3" type="ORF">ACJ72_08085</name>
</gene>
<evidence type="ECO:0000313" key="3">
    <source>
        <dbReference type="EMBL" id="OAX77614.1"/>
    </source>
</evidence>
<dbReference type="Gene3D" id="2.160.20.10">
    <property type="entry name" value="Single-stranded right-handed beta-helix, Pectin lyase-like"/>
    <property type="match status" value="1"/>
</dbReference>
<proteinExistence type="predicted"/>